<dbReference type="KEGG" id="ttq:NIES37_38860"/>
<evidence type="ECO:0000256" key="1">
    <source>
        <dbReference type="SAM" id="MobiDB-lite"/>
    </source>
</evidence>
<organism evidence="2 3">
    <name type="scientific">Tolypothrix tenuis PCC 7101</name>
    <dbReference type="NCBI Taxonomy" id="231146"/>
    <lineage>
        <taxon>Bacteria</taxon>
        <taxon>Bacillati</taxon>
        <taxon>Cyanobacteriota</taxon>
        <taxon>Cyanophyceae</taxon>
        <taxon>Nostocales</taxon>
        <taxon>Tolypothrichaceae</taxon>
        <taxon>Tolypothrix</taxon>
    </lineage>
</organism>
<keyword evidence="3" id="KW-1185">Reference proteome</keyword>
<reference evidence="2 3" key="1">
    <citation type="submission" date="2017-06" db="EMBL/GenBank/DDBJ databases">
        <title>Genome sequencing of cyanobaciteial culture collection at National Institute for Environmental Studies (NIES).</title>
        <authorList>
            <person name="Hirose Y."/>
            <person name="Shimura Y."/>
            <person name="Fujisawa T."/>
            <person name="Nakamura Y."/>
            <person name="Kawachi M."/>
        </authorList>
    </citation>
    <scope>NUCLEOTIDE SEQUENCE [LARGE SCALE GENOMIC DNA]</scope>
    <source>
        <strain evidence="2 3">NIES-37</strain>
    </source>
</reference>
<protein>
    <submittedName>
        <fullName evidence="2">Uncharacterized protein</fullName>
    </submittedName>
</protein>
<accession>A0A1Z4N2G0</accession>
<dbReference type="AlphaFoldDB" id="A0A1Z4N2G0"/>
<sequence>MDVQQQTQKAWDALMGIDKRHYVSTGFYALGDAFLISGQNPTYQNQIVLVEHRGKSQINHWDFRCNHSECRQQPTITTNGDDGNGNLKRKSPSLQLYS</sequence>
<dbReference type="RefSeq" id="WP_096578393.1">
    <property type="nucleotide sequence ID" value="NZ_CAWNJS010000001.1"/>
</dbReference>
<proteinExistence type="predicted"/>
<dbReference type="Proteomes" id="UP000218785">
    <property type="component" value="Chromosome"/>
</dbReference>
<gene>
    <name evidence="2" type="ORF">NIES37_38860</name>
</gene>
<evidence type="ECO:0000313" key="2">
    <source>
        <dbReference type="EMBL" id="BAY99903.1"/>
    </source>
</evidence>
<feature type="region of interest" description="Disordered" evidence="1">
    <location>
        <begin position="73"/>
        <end position="98"/>
    </location>
</feature>
<evidence type="ECO:0000313" key="3">
    <source>
        <dbReference type="Proteomes" id="UP000218785"/>
    </source>
</evidence>
<dbReference type="EMBL" id="AP018248">
    <property type="protein sequence ID" value="BAY99903.1"/>
    <property type="molecule type" value="Genomic_DNA"/>
</dbReference>
<name>A0A1Z4N2G0_9CYAN</name>